<protein>
    <submittedName>
        <fullName evidence="2">Uncharacterized protein</fullName>
    </submittedName>
</protein>
<reference evidence="2 3" key="1">
    <citation type="submission" date="2024-02" db="EMBL/GenBank/DDBJ databases">
        <authorList>
            <person name="Chen Y."/>
            <person name="Shah S."/>
            <person name="Dougan E. K."/>
            <person name="Thang M."/>
            <person name="Chan C."/>
        </authorList>
    </citation>
    <scope>NUCLEOTIDE SEQUENCE [LARGE SCALE GENOMIC DNA]</scope>
</reference>
<evidence type="ECO:0000313" key="2">
    <source>
        <dbReference type="EMBL" id="CAK9043038.1"/>
    </source>
</evidence>
<proteinExistence type="predicted"/>
<sequence>EDDDQMEMETPFLAEVSAEKPKADFTGAEDDQVETPETPFLTSAEKPKADVSGI</sequence>
<comment type="caution">
    <text evidence="2">The sequence shown here is derived from an EMBL/GenBank/DDBJ whole genome shotgun (WGS) entry which is preliminary data.</text>
</comment>
<evidence type="ECO:0000313" key="3">
    <source>
        <dbReference type="Proteomes" id="UP001642464"/>
    </source>
</evidence>
<keyword evidence="3" id="KW-1185">Reference proteome</keyword>
<feature type="non-terminal residue" evidence="2">
    <location>
        <position position="1"/>
    </location>
</feature>
<feature type="compositionally biased region" description="Basic and acidic residues" evidence="1">
    <location>
        <begin position="45"/>
        <end position="54"/>
    </location>
</feature>
<dbReference type="Proteomes" id="UP001642464">
    <property type="component" value="Unassembled WGS sequence"/>
</dbReference>
<feature type="non-terminal residue" evidence="2">
    <location>
        <position position="54"/>
    </location>
</feature>
<gene>
    <name evidence="2" type="ORF">SCF082_LOCUS24675</name>
</gene>
<accession>A0ABP0LWC7</accession>
<organism evidence="2 3">
    <name type="scientific">Durusdinium trenchii</name>
    <dbReference type="NCBI Taxonomy" id="1381693"/>
    <lineage>
        <taxon>Eukaryota</taxon>
        <taxon>Sar</taxon>
        <taxon>Alveolata</taxon>
        <taxon>Dinophyceae</taxon>
        <taxon>Suessiales</taxon>
        <taxon>Symbiodiniaceae</taxon>
        <taxon>Durusdinium</taxon>
    </lineage>
</organism>
<evidence type="ECO:0000256" key="1">
    <source>
        <dbReference type="SAM" id="MobiDB-lite"/>
    </source>
</evidence>
<feature type="region of interest" description="Disordered" evidence="1">
    <location>
        <begin position="1"/>
        <end position="54"/>
    </location>
</feature>
<dbReference type="EMBL" id="CAXAMM010018283">
    <property type="protein sequence ID" value="CAK9043038.1"/>
    <property type="molecule type" value="Genomic_DNA"/>
</dbReference>
<name>A0ABP0LWC7_9DINO</name>